<reference evidence="9" key="1">
    <citation type="journal article" date="2019" name="Int. J. Syst. Evol. Microbiol.">
        <title>The Global Catalogue of Microorganisms (GCM) 10K type strain sequencing project: providing services to taxonomists for standard genome sequencing and annotation.</title>
        <authorList>
            <consortium name="The Broad Institute Genomics Platform"/>
            <consortium name="The Broad Institute Genome Sequencing Center for Infectious Disease"/>
            <person name="Wu L."/>
            <person name="Ma J."/>
        </authorList>
    </citation>
    <scope>NUCLEOTIDE SEQUENCE [LARGE SCALE GENOMIC DNA]</scope>
    <source>
        <strain evidence="9">CECT 9128</strain>
    </source>
</reference>
<dbReference type="InterPro" id="IPR033985">
    <property type="entry name" value="SusD-like_N"/>
</dbReference>
<accession>A0ABV8HBK2</accession>
<dbReference type="Gene3D" id="1.25.40.390">
    <property type="match status" value="1"/>
</dbReference>
<dbReference type="EMBL" id="JBHSAS010000006">
    <property type="protein sequence ID" value="MFC4027659.1"/>
    <property type="molecule type" value="Genomic_DNA"/>
</dbReference>
<dbReference type="Pfam" id="PF07980">
    <property type="entry name" value="SusD_RagB"/>
    <property type="match status" value="1"/>
</dbReference>
<dbReference type="InterPro" id="IPR012944">
    <property type="entry name" value="SusD_RagB_dom"/>
</dbReference>
<comment type="subcellular location">
    <subcellularLocation>
        <location evidence="1">Cell outer membrane</location>
    </subcellularLocation>
</comment>
<comment type="similarity">
    <text evidence="2">Belongs to the SusD family.</text>
</comment>
<keyword evidence="3" id="KW-0732">Signal</keyword>
<comment type="caution">
    <text evidence="8">The sequence shown here is derived from an EMBL/GenBank/DDBJ whole genome shotgun (WGS) entry which is preliminary data.</text>
</comment>
<dbReference type="InterPro" id="IPR011990">
    <property type="entry name" value="TPR-like_helical_dom_sf"/>
</dbReference>
<dbReference type="Pfam" id="PF14322">
    <property type="entry name" value="SusD-like_3"/>
    <property type="match status" value="1"/>
</dbReference>
<dbReference type="Proteomes" id="UP001595793">
    <property type="component" value="Unassembled WGS sequence"/>
</dbReference>
<proteinExistence type="inferred from homology"/>
<keyword evidence="4" id="KW-0472">Membrane</keyword>
<evidence type="ECO:0000313" key="8">
    <source>
        <dbReference type="EMBL" id="MFC4027659.1"/>
    </source>
</evidence>
<evidence type="ECO:0000313" key="9">
    <source>
        <dbReference type="Proteomes" id="UP001595793"/>
    </source>
</evidence>
<evidence type="ECO:0000256" key="3">
    <source>
        <dbReference type="ARBA" id="ARBA00022729"/>
    </source>
</evidence>
<protein>
    <submittedName>
        <fullName evidence="8">RagB/SusD family nutrient uptake outer membrane protein</fullName>
    </submittedName>
</protein>
<dbReference type="PROSITE" id="PS51257">
    <property type="entry name" value="PROKAR_LIPOPROTEIN"/>
    <property type="match status" value="1"/>
</dbReference>
<dbReference type="RefSeq" id="WP_290233625.1">
    <property type="nucleotide sequence ID" value="NZ_JAUFPZ010000002.1"/>
</dbReference>
<keyword evidence="9" id="KW-1185">Reference proteome</keyword>
<evidence type="ECO:0000256" key="5">
    <source>
        <dbReference type="ARBA" id="ARBA00023237"/>
    </source>
</evidence>
<organism evidence="8 9">
    <name type="scientific">Zunongwangia endophytica</name>
    <dbReference type="NCBI Taxonomy" id="1808945"/>
    <lineage>
        <taxon>Bacteria</taxon>
        <taxon>Pseudomonadati</taxon>
        <taxon>Bacteroidota</taxon>
        <taxon>Flavobacteriia</taxon>
        <taxon>Flavobacteriales</taxon>
        <taxon>Flavobacteriaceae</taxon>
        <taxon>Zunongwangia</taxon>
    </lineage>
</organism>
<gene>
    <name evidence="8" type="ORF">ACFOS1_09620</name>
</gene>
<keyword evidence="5" id="KW-0998">Cell outer membrane</keyword>
<feature type="domain" description="RagB/SusD" evidence="6">
    <location>
        <begin position="344"/>
        <end position="543"/>
    </location>
</feature>
<evidence type="ECO:0000256" key="1">
    <source>
        <dbReference type="ARBA" id="ARBA00004442"/>
    </source>
</evidence>
<evidence type="ECO:0000259" key="7">
    <source>
        <dbReference type="Pfam" id="PF14322"/>
    </source>
</evidence>
<evidence type="ECO:0000259" key="6">
    <source>
        <dbReference type="Pfam" id="PF07980"/>
    </source>
</evidence>
<dbReference type="SUPFAM" id="SSF48452">
    <property type="entry name" value="TPR-like"/>
    <property type="match status" value="1"/>
</dbReference>
<feature type="domain" description="SusD-like N-terminal" evidence="7">
    <location>
        <begin position="90"/>
        <end position="226"/>
    </location>
</feature>
<evidence type="ECO:0000256" key="4">
    <source>
        <dbReference type="ARBA" id="ARBA00023136"/>
    </source>
</evidence>
<evidence type="ECO:0000256" key="2">
    <source>
        <dbReference type="ARBA" id="ARBA00006275"/>
    </source>
</evidence>
<name>A0ABV8HBK2_9FLAO</name>
<sequence>MKLNKNPLKYFLIGASFLMFLTSCNKEFLEEEPLGFPNSNNILKDIGGFESAIVALHVAAREMYFYPDGSRMNSLWLGTDVAYTGDRSLADFENYQTWLTPTQFSVEFYWDWAYLDVIPRANTIIEFANGPDAVWESEEQKNTVIAEARFFRGYVYNILAKLYGDVPLVNQIYNNPKTDFVRSPRIEVYDFAKEDLEFASQWLPVEAPFDGRIEKGAADHLLSEVYISLGDFDAAVASASKVIESPRYELMTERFGNYLDKPGDVFADLFKDENQNRSSTTNTETIWALQFEFQTPGGTAGGAKWYSNGWLRAWGPKWWNIKDPQGNSGMQLTTDSLGRGVAWVRPSTYYYDKIWNEDPMDMRNSKYNIKREYYYNNPDSPYFGEKVNPSITNLDTLVQYYPMVMKIEPQLFPEGPTYGRAFKDTYVMRLAETYLLRAEAYFRNGNLEEAANDINTLKKRAKAELITASDINIDYILDERARELIIEEPRRLTLNRLGLLSERVRKYNPESSSSVQDYHNLFPIPQSAIDANIDSELRQNPGY</sequence>